<proteinExistence type="predicted"/>
<dbReference type="AlphaFoldDB" id="A0A7C8YZ45"/>
<sequence>MHHSIRSSMFNEFVPLKLRIVASTRFAYILVMMKRFKLIKGGLQTLVISEKWASYRKDDVGKARKVKDKVLDDMWWDKLDYILSFTAPIYDMLRFCVHYKPCLHMVYDMWETIIEKMKLAIYKQERKRLEESFTFYDVIHKILVDRWTKNNTYVHCIAHSLNPRYYSDQRLDEGLNRVPPHKYLEVPQERMKCMRKYFPSQEEHVKEKL</sequence>
<accession>A0A7C8YZ45</accession>
<dbReference type="InterPro" id="IPR012337">
    <property type="entry name" value="RNaseH-like_sf"/>
</dbReference>
<protein>
    <submittedName>
        <fullName evidence="1">Uncharacterized protein</fullName>
    </submittedName>
</protein>
<organism evidence="1">
    <name type="scientific">Opuntia streptacantha</name>
    <name type="common">Prickly pear cactus</name>
    <name type="synonym">Opuntia cardona</name>
    <dbReference type="NCBI Taxonomy" id="393608"/>
    <lineage>
        <taxon>Eukaryota</taxon>
        <taxon>Viridiplantae</taxon>
        <taxon>Streptophyta</taxon>
        <taxon>Embryophyta</taxon>
        <taxon>Tracheophyta</taxon>
        <taxon>Spermatophyta</taxon>
        <taxon>Magnoliopsida</taxon>
        <taxon>eudicotyledons</taxon>
        <taxon>Gunneridae</taxon>
        <taxon>Pentapetalae</taxon>
        <taxon>Caryophyllales</taxon>
        <taxon>Cactineae</taxon>
        <taxon>Cactaceae</taxon>
        <taxon>Opuntioideae</taxon>
        <taxon>Opuntia</taxon>
    </lineage>
</organism>
<reference evidence="1" key="1">
    <citation type="journal article" date="2013" name="J. Plant Res.">
        <title>Effect of fungi and light on seed germination of three Opuntia species from semiarid lands of central Mexico.</title>
        <authorList>
            <person name="Delgado-Sanchez P."/>
            <person name="Jimenez-Bremont J.F."/>
            <person name="Guerrero-Gonzalez Mde L."/>
            <person name="Flores J."/>
        </authorList>
    </citation>
    <scope>NUCLEOTIDE SEQUENCE</scope>
    <source>
        <tissue evidence="1">Cladode</tissue>
    </source>
</reference>
<evidence type="ECO:0000313" key="1">
    <source>
        <dbReference type="EMBL" id="MBA4630177.1"/>
    </source>
</evidence>
<dbReference type="SUPFAM" id="SSF53098">
    <property type="entry name" value="Ribonuclease H-like"/>
    <property type="match status" value="1"/>
</dbReference>
<reference evidence="1" key="2">
    <citation type="submission" date="2020-07" db="EMBL/GenBank/DDBJ databases">
        <authorList>
            <person name="Vera ALvarez R."/>
            <person name="Arias-Moreno D.M."/>
            <person name="Jimenez-Jacinto V."/>
            <person name="Jimenez-Bremont J.F."/>
            <person name="Swaminathan K."/>
            <person name="Moose S.P."/>
            <person name="Guerrero-Gonzalez M.L."/>
            <person name="Marino-Ramirez L."/>
            <person name="Landsman D."/>
            <person name="Rodriguez-Kessler M."/>
            <person name="Delgado-Sanchez P."/>
        </authorList>
    </citation>
    <scope>NUCLEOTIDE SEQUENCE</scope>
    <source>
        <tissue evidence="1">Cladode</tissue>
    </source>
</reference>
<dbReference type="EMBL" id="GISG01072362">
    <property type="protein sequence ID" value="MBA4630177.1"/>
    <property type="molecule type" value="Transcribed_RNA"/>
</dbReference>
<name>A0A7C8YZ45_OPUST</name>